<dbReference type="GO" id="GO:0008017">
    <property type="term" value="F:microtubule binding"/>
    <property type="evidence" value="ECO:0007669"/>
    <property type="project" value="TreeGrafter"/>
</dbReference>
<feature type="transmembrane region" description="Helical" evidence="1">
    <location>
        <begin position="51"/>
        <end position="76"/>
    </location>
</feature>
<reference evidence="5" key="1">
    <citation type="submission" date="2017-02" db="UniProtKB">
        <authorList>
            <consortium name="WormBaseParasite"/>
        </authorList>
    </citation>
    <scope>IDENTIFICATION</scope>
</reference>
<sequence>MIVPLFCRFITTIFGVLYPAYKSYKALRYKDVKELVCVSEILFVQVRLTMYWIVFSCFIAFETVGDILMAWFPLYYEIKTVFVLYLVLPFTQGSSIIYRKIVHPQLSNKEKDIDQYIERAAESSCSALMNFGAKGLTYVANTAIHTAIKSQDLIINHLSQRSLSLDDIRPLALEKPGGDSANIYQSSGLTFALSDCLTDGDLFLVPLDNVTELTEEESQNAESFDAIESGDIPREEHHRKSTSDAVSPFRCLI</sequence>
<proteinExistence type="inferred from homology"/>
<reference evidence="3 4" key="2">
    <citation type="submission" date="2018-11" db="EMBL/GenBank/DDBJ databases">
        <authorList>
            <consortium name="Pathogen Informatics"/>
        </authorList>
    </citation>
    <scope>NUCLEOTIDE SEQUENCE [LARGE SCALE GENOMIC DNA]</scope>
</reference>
<feature type="compositionally biased region" description="Basic and acidic residues" evidence="2">
    <location>
        <begin position="231"/>
        <end position="242"/>
    </location>
</feature>
<keyword evidence="1" id="KW-0472">Membrane</keyword>
<comment type="similarity">
    <text evidence="1">Belongs to the DP1 family.</text>
</comment>
<dbReference type="AlphaFoldDB" id="A0A0R3X4Y8"/>
<dbReference type="WBParaSite" id="TTAC_0000850201-mRNA-1">
    <property type="protein sequence ID" value="TTAC_0000850201-mRNA-1"/>
    <property type="gene ID" value="TTAC_0000850201"/>
</dbReference>
<organism evidence="5">
    <name type="scientific">Hydatigena taeniaeformis</name>
    <name type="common">Feline tapeworm</name>
    <name type="synonym">Taenia taeniaeformis</name>
    <dbReference type="NCBI Taxonomy" id="6205"/>
    <lineage>
        <taxon>Eukaryota</taxon>
        <taxon>Metazoa</taxon>
        <taxon>Spiralia</taxon>
        <taxon>Lophotrochozoa</taxon>
        <taxon>Platyhelminthes</taxon>
        <taxon>Cestoda</taxon>
        <taxon>Eucestoda</taxon>
        <taxon>Cyclophyllidea</taxon>
        <taxon>Taeniidae</taxon>
        <taxon>Hydatigera</taxon>
    </lineage>
</organism>
<feature type="transmembrane region" description="Helical" evidence="1">
    <location>
        <begin position="82"/>
        <end position="101"/>
    </location>
</feature>
<protein>
    <recommendedName>
        <fullName evidence="1">Receptor expression-enhancing protein</fullName>
    </recommendedName>
</protein>
<keyword evidence="4" id="KW-1185">Reference proteome</keyword>
<dbReference type="InterPro" id="IPR004345">
    <property type="entry name" value="TB2_DP1_HVA22"/>
</dbReference>
<dbReference type="GO" id="GO:0071782">
    <property type="term" value="C:endoplasmic reticulum tubular network"/>
    <property type="evidence" value="ECO:0007669"/>
    <property type="project" value="TreeGrafter"/>
</dbReference>
<dbReference type="STRING" id="6205.A0A0R3X4Y8"/>
<feature type="region of interest" description="Disordered" evidence="2">
    <location>
        <begin position="215"/>
        <end position="247"/>
    </location>
</feature>
<dbReference type="GO" id="GO:0071786">
    <property type="term" value="P:endoplasmic reticulum tubular network organization"/>
    <property type="evidence" value="ECO:0007669"/>
    <property type="project" value="TreeGrafter"/>
</dbReference>
<evidence type="ECO:0000313" key="5">
    <source>
        <dbReference type="WBParaSite" id="TTAC_0000850201-mRNA-1"/>
    </source>
</evidence>
<dbReference type="EMBL" id="UYWX01020515">
    <property type="protein sequence ID" value="VDM33046.1"/>
    <property type="molecule type" value="Genomic_DNA"/>
</dbReference>
<dbReference type="Proteomes" id="UP000274429">
    <property type="component" value="Unassembled WGS sequence"/>
</dbReference>
<dbReference type="OrthoDB" id="10009287at2759"/>
<dbReference type="GO" id="GO:0005789">
    <property type="term" value="C:endoplasmic reticulum membrane"/>
    <property type="evidence" value="ECO:0007669"/>
    <property type="project" value="TreeGrafter"/>
</dbReference>
<evidence type="ECO:0000313" key="3">
    <source>
        <dbReference type="EMBL" id="VDM33046.1"/>
    </source>
</evidence>
<dbReference type="PANTHER" id="PTHR12300">
    <property type="entry name" value="HVA22-LIKE PROTEINS"/>
    <property type="match status" value="1"/>
</dbReference>
<comment type="subcellular location">
    <subcellularLocation>
        <location evidence="1">Membrane</location>
        <topology evidence="1">Multi-pass membrane protein</topology>
    </subcellularLocation>
</comment>
<evidence type="ECO:0000256" key="2">
    <source>
        <dbReference type="SAM" id="MobiDB-lite"/>
    </source>
</evidence>
<name>A0A0R3X4Y8_HYDTA</name>
<keyword evidence="1" id="KW-1133">Transmembrane helix</keyword>
<accession>A0A0R3X4Y8</accession>
<keyword evidence="1" id="KW-0812">Transmembrane</keyword>
<dbReference type="GO" id="GO:0005881">
    <property type="term" value="C:cytoplasmic microtubule"/>
    <property type="evidence" value="ECO:0007669"/>
    <property type="project" value="TreeGrafter"/>
</dbReference>
<gene>
    <name evidence="3" type="ORF">TTAC_LOCUS8487</name>
</gene>
<evidence type="ECO:0000313" key="4">
    <source>
        <dbReference type="Proteomes" id="UP000274429"/>
    </source>
</evidence>
<dbReference type="Pfam" id="PF03134">
    <property type="entry name" value="TB2_DP1_HVA22"/>
    <property type="match status" value="1"/>
</dbReference>
<dbReference type="PANTHER" id="PTHR12300:SF117">
    <property type="entry name" value="LP05237P-RELATED"/>
    <property type="match status" value="1"/>
</dbReference>
<evidence type="ECO:0000256" key="1">
    <source>
        <dbReference type="RuleBase" id="RU362006"/>
    </source>
</evidence>